<feature type="transmembrane region" description="Helical" evidence="2">
    <location>
        <begin position="109"/>
        <end position="129"/>
    </location>
</feature>
<evidence type="ECO:0000313" key="3">
    <source>
        <dbReference type="EMBL" id="MBM7472349.1"/>
    </source>
</evidence>
<comment type="caution">
    <text evidence="3">The sequence shown here is derived from an EMBL/GenBank/DDBJ whole genome shotgun (WGS) entry which is preliminary data.</text>
</comment>
<evidence type="ECO:0000256" key="1">
    <source>
        <dbReference type="SAM" id="MobiDB-lite"/>
    </source>
</evidence>
<sequence length="130" mass="14006">MPKSRPSQRSSSTAQRSPESRHPAVAEKNRGRWGAFAALITLALIAFPLSATIAFATNPASQKLFGGRLEDASRGGYITFWWLMSLLIVSLPFLVGFGITKLSSRGPTIVGGIVALFVIVIVILGQLFVY</sequence>
<dbReference type="RefSeq" id="WP_205109018.1">
    <property type="nucleotide sequence ID" value="NZ_BAAAHT010000013.1"/>
</dbReference>
<feature type="compositionally biased region" description="Basic and acidic residues" evidence="1">
    <location>
        <begin position="18"/>
        <end position="27"/>
    </location>
</feature>
<protein>
    <submittedName>
        <fullName evidence="3">Amino acid transporter</fullName>
    </submittedName>
</protein>
<keyword evidence="2" id="KW-1133">Transmembrane helix</keyword>
<feature type="region of interest" description="Disordered" evidence="1">
    <location>
        <begin position="1"/>
        <end position="27"/>
    </location>
</feature>
<feature type="transmembrane region" description="Helical" evidence="2">
    <location>
        <begin position="76"/>
        <end position="97"/>
    </location>
</feature>
<keyword evidence="2" id="KW-0472">Membrane</keyword>
<keyword evidence="4" id="KW-1185">Reference proteome</keyword>
<gene>
    <name evidence="3" type="ORF">JOE66_001983</name>
</gene>
<name>A0ABS2L5J1_9MICO</name>
<organism evidence="3 4">
    <name type="scientific">Subtercola frigoramans</name>
    <dbReference type="NCBI Taxonomy" id="120298"/>
    <lineage>
        <taxon>Bacteria</taxon>
        <taxon>Bacillati</taxon>
        <taxon>Actinomycetota</taxon>
        <taxon>Actinomycetes</taxon>
        <taxon>Micrococcales</taxon>
        <taxon>Microbacteriaceae</taxon>
        <taxon>Subtercola</taxon>
    </lineage>
</organism>
<reference evidence="3 4" key="1">
    <citation type="submission" date="2021-01" db="EMBL/GenBank/DDBJ databases">
        <title>Sequencing the genomes of 1000 actinobacteria strains.</title>
        <authorList>
            <person name="Klenk H.-P."/>
        </authorList>
    </citation>
    <scope>NUCLEOTIDE SEQUENCE [LARGE SCALE GENOMIC DNA]</scope>
    <source>
        <strain evidence="3 4">DSM 13057</strain>
    </source>
</reference>
<dbReference type="EMBL" id="JAFBBU010000001">
    <property type="protein sequence ID" value="MBM7472349.1"/>
    <property type="molecule type" value="Genomic_DNA"/>
</dbReference>
<feature type="transmembrane region" description="Helical" evidence="2">
    <location>
        <begin position="33"/>
        <end position="56"/>
    </location>
</feature>
<accession>A0ABS2L5J1</accession>
<dbReference type="Proteomes" id="UP000776164">
    <property type="component" value="Unassembled WGS sequence"/>
</dbReference>
<keyword evidence="2" id="KW-0812">Transmembrane</keyword>
<evidence type="ECO:0000313" key="4">
    <source>
        <dbReference type="Proteomes" id="UP000776164"/>
    </source>
</evidence>
<feature type="compositionally biased region" description="Polar residues" evidence="1">
    <location>
        <begin position="1"/>
        <end position="17"/>
    </location>
</feature>
<evidence type="ECO:0000256" key="2">
    <source>
        <dbReference type="SAM" id="Phobius"/>
    </source>
</evidence>
<proteinExistence type="predicted"/>